<evidence type="ECO:0000256" key="1">
    <source>
        <dbReference type="SAM" id="MobiDB-lite"/>
    </source>
</evidence>
<feature type="region of interest" description="Disordered" evidence="1">
    <location>
        <begin position="19"/>
        <end position="51"/>
    </location>
</feature>
<name>A0A4Y2QH58_ARAVE</name>
<feature type="compositionally biased region" description="Basic and acidic residues" evidence="1">
    <location>
        <begin position="21"/>
        <end position="36"/>
    </location>
</feature>
<gene>
    <name evidence="2" type="ORF">AVEN_261489_1</name>
</gene>
<proteinExistence type="predicted"/>
<protein>
    <submittedName>
        <fullName evidence="2">Uncharacterized protein</fullName>
    </submittedName>
</protein>
<keyword evidence="3" id="KW-1185">Reference proteome</keyword>
<dbReference type="EMBL" id="BGPR01013871">
    <property type="protein sequence ID" value="GBN62628.1"/>
    <property type="molecule type" value="Genomic_DNA"/>
</dbReference>
<organism evidence="2 3">
    <name type="scientific">Araneus ventricosus</name>
    <name type="common">Orbweaver spider</name>
    <name type="synonym">Epeira ventricosa</name>
    <dbReference type="NCBI Taxonomy" id="182803"/>
    <lineage>
        <taxon>Eukaryota</taxon>
        <taxon>Metazoa</taxon>
        <taxon>Ecdysozoa</taxon>
        <taxon>Arthropoda</taxon>
        <taxon>Chelicerata</taxon>
        <taxon>Arachnida</taxon>
        <taxon>Araneae</taxon>
        <taxon>Araneomorphae</taxon>
        <taxon>Entelegynae</taxon>
        <taxon>Araneoidea</taxon>
        <taxon>Araneidae</taxon>
        <taxon>Araneus</taxon>
    </lineage>
</organism>
<dbReference type="AlphaFoldDB" id="A0A4Y2QH58"/>
<evidence type="ECO:0000313" key="3">
    <source>
        <dbReference type="Proteomes" id="UP000499080"/>
    </source>
</evidence>
<reference evidence="2 3" key="1">
    <citation type="journal article" date="2019" name="Sci. Rep.">
        <title>Orb-weaving spider Araneus ventricosus genome elucidates the spidroin gene catalogue.</title>
        <authorList>
            <person name="Kono N."/>
            <person name="Nakamura H."/>
            <person name="Ohtoshi R."/>
            <person name="Moran D.A.P."/>
            <person name="Shinohara A."/>
            <person name="Yoshida Y."/>
            <person name="Fujiwara M."/>
            <person name="Mori M."/>
            <person name="Tomita M."/>
            <person name="Arakawa K."/>
        </authorList>
    </citation>
    <scope>NUCLEOTIDE SEQUENCE [LARGE SCALE GENOMIC DNA]</scope>
</reference>
<sequence length="51" mass="5556">MLSLKSENHKIYTRAAAVGRFSRESDTSGPVLKEEGGAGTEALGHQNNRKR</sequence>
<dbReference type="Proteomes" id="UP000499080">
    <property type="component" value="Unassembled WGS sequence"/>
</dbReference>
<evidence type="ECO:0000313" key="2">
    <source>
        <dbReference type="EMBL" id="GBN62628.1"/>
    </source>
</evidence>
<feature type="non-terminal residue" evidence="2">
    <location>
        <position position="51"/>
    </location>
</feature>
<accession>A0A4Y2QH58</accession>
<comment type="caution">
    <text evidence="2">The sequence shown here is derived from an EMBL/GenBank/DDBJ whole genome shotgun (WGS) entry which is preliminary data.</text>
</comment>